<protein>
    <submittedName>
        <fullName evidence="1">Uncharacterized protein</fullName>
    </submittedName>
</protein>
<accession>A0ACC2L5R4</accession>
<dbReference type="Proteomes" id="UP001234297">
    <property type="component" value="Chromosome 6"/>
</dbReference>
<organism evidence="1 2">
    <name type="scientific">Persea americana</name>
    <name type="common">Avocado</name>
    <dbReference type="NCBI Taxonomy" id="3435"/>
    <lineage>
        <taxon>Eukaryota</taxon>
        <taxon>Viridiplantae</taxon>
        <taxon>Streptophyta</taxon>
        <taxon>Embryophyta</taxon>
        <taxon>Tracheophyta</taxon>
        <taxon>Spermatophyta</taxon>
        <taxon>Magnoliopsida</taxon>
        <taxon>Magnoliidae</taxon>
        <taxon>Laurales</taxon>
        <taxon>Lauraceae</taxon>
        <taxon>Persea</taxon>
    </lineage>
</organism>
<proteinExistence type="predicted"/>
<name>A0ACC2L5R4_PERAE</name>
<comment type="caution">
    <text evidence="1">The sequence shown here is derived from an EMBL/GenBank/DDBJ whole genome shotgun (WGS) entry which is preliminary data.</text>
</comment>
<keyword evidence="2" id="KW-1185">Reference proteome</keyword>
<evidence type="ECO:0000313" key="1">
    <source>
        <dbReference type="EMBL" id="KAJ8628427.1"/>
    </source>
</evidence>
<dbReference type="EMBL" id="CM056814">
    <property type="protein sequence ID" value="KAJ8628427.1"/>
    <property type="molecule type" value="Genomic_DNA"/>
</dbReference>
<evidence type="ECO:0000313" key="2">
    <source>
        <dbReference type="Proteomes" id="UP001234297"/>
    </source>
</evidence>
<gene>
    <name evidence="1" type="ORF">MRB53_021734</name>
</gene>
<reference evidence="1 2" key="1">
    <citation type="journal article" date="2022" name="Hortic Res">
        <title>A haplotype resolved chromosomal level avocado genome allows analysis of novel avocado genes.</title>
        <authorList>
            <person name="Nath O."/>
            <person name="Fletcher S.J."/>
            <person name="Hayward A."/>
            <person name="Shaw L.M."/>
            <person name="Masouleh A.K."/>
            <person name="Furtado A."/>
            <person name="Henry R.J."/>
            <person name="Mitter N."/>
        </authorList>
    </citation>
    <scope>NUCLEOTIDE SEQUENCE [LARGE SCALE GENOMIC DNA]</scope>
    <source>
        <strain evidence="2">cv. Hass</strain>
    </source>
</reference>
<sequence>MTFNEENVPIKGKHTALFVCWILGNGSLFAWNSMLTTLDYYITIFPHYHPSRVLTIAYQPFALGTTAIMTYHEAKMNTRLRNLVGFSLFAISSVVVLVLNLVSFGKGGILIYILMCGASAAFGVADGLVQGGMVGDLSFMSPKCIQSFMAGLAASGAITSGLRLLTKAAFEDSKGGLRKGALLFLAISAAFELACFFIYKYLFPKLPMIRYYRSKAAAEGSKTVSADLAAAGIQVQTNPSDEGDPKRLERLSTKQLLSQNVDYAIGIFLIYALTLSIFPGFLNEDTGSHSLGSWYLLVLTAMYNVLDLIGRYIPLIKCLRIESRIGLMLSILARYLLIPAFYFTAKYGDQGWMIILTSFLGVTNGHLTVCILMAAPRGYKGPEQNALGNVLVLFLIGGLLAGLSLGWLWLIGKGW</sequence>